<dbReference type="Pfam" id="PF01872">
    <property type="entry name" value="RibD_C"/>
    <property type="match status" value="1"/>
</dbReference>
<comment type="caution">
    <text evidence="5">The sequence shown here is derived from an EMBL/GenBank/DDBJ whole genome shotgun (WGS) entry which is preliminary data.</text>
</comment>
<protein>
    <submittedName>
        <fullName evidence="5">Riboflavin biosynthesis pyrimidine reductase</fullName>
    </submittedName>
</protein>
<dbReference type="OrthoDB" id="5243299at2"/>
<dbReference type="EMBL" id="PVTL01000001">
    <property type="protein sequence ID" value="PRY70335.1"/>
    <property type="molecule type" value="Genomic_DNA"/>
</dbReference>
<name>A0A2T0VJP3_9MICO</name>
<dbReference type="InterPro" id="IPR002734">
    <property type="entry name" value="RibDG_C"/>
</dbReference>
<accession>A0A2T0VJP3</accession>
<dbReference type="Proteomes" id="UP000237983">
    <property type="component" value="Unassembled WGS sequence"/>
</dbReference>
<sequence length="240" mass="25290">MSLTRVFPAENGLLDLADAAEHDRLVDLYRPPRAQWLRLNLIGSVSGSAAGVDGTSETLTNATDRMILRIIRDLSDVVLVGAASVRAEGYFVPRHAALAVVTGSGDLAGHRIRSGEDRGALLVVCPASAVSTVTTTLGETKAAIIVVPDDNGRMEPRDIVDGLRAGGYQSIVCEGGPGLAAQCVNAGLVDEFCLTTSPVLNGAALPLFGGHEFAERRLTLTQLLSDEASFLYGRWALQAH</sequence>
<evidence type="ECO:0000256" key="2">
    <source>
        <dbReference type="ARBA" id="ARBA00022857"/>
    </source>
</evidence>
<evidence type="ECO:0000256" key="3">
    <source>
        <dbReference type="ARBA" id="ARBA00023002"/>
    </source>
</evidence>
<evidence type="ECO:0000256" key="1">
    <source>
        <dbReference type="ARBA" id="ARBA00005104"/>
    </source>
</evidence>
<dbReference type="SUPFAM" id="SSF53597">
    <property type="entry name" value="Dihydrofolate reductase-like"/>
    <property type="match status" value="1"/>
</dbReference>
<keyword evidence="2" id="KW-0521">NADP</keyword>
<evidence type="ECO:0000259" key="4">
    <source>
        <dbReference type="Pfam" id="PF01872"/>
    </source>
</evidence>
<dbReference type="PANTHER" id="PTHR38011:SF7">
    <property type="entry name" value="2,5-DIAMINO-6-RIBOSYLAMINO-4(3H)-PYRIMIDINONE 5'-PHOSPHATE REDUCTASE"/>
    <property type="match status" value="1"/>
</dbReference>
<comment type="pathway">
    <text evidence="1">Cofactor biosynthesis; riboflavin biosynthesis.</text>
</comment>
<evidence type="ECO:0000313" key="6">
    <source>
        <dbReference type="Proteomes" id="UP000237983"/>
    </source>
</evidence>
<dbReference type="GO" id="GO:0009231">
    <property type="term" value="P:riboflavin biosynthetic process"/>
    <property type="evidence" value="ECO:0007669"/>
    <property type="project" value="InterPro"/>
</dbReference>
<gene>
    <name evidence="5" type="ORF">B0I08_101465</name>
</gene>
<dbReference type="AlphaFoldDB" id="A0A2T0VJP3"/>
<dbReference type="PANTHER" id="PTHR38011">
    <property type="entry name" value="DIHYDROFOLATE REDUCTASE FAMILY PROTEIN (AFU_ORTHOLOGUE AFUA_8G06820)"/>
    <property type="match status" value="1"/>
</dbReference>
<proteinExistence type="predicted"/>
<reference evidence="5 6" key="1">
    <citation type="submission" date="2018-03" db="EMBL/GenBank/DDBJ databases">
        <title>Genomic Encyclopedia of Type Strains, Phase III (KMG-III): the genomes of soil and plant-associated and newly described type strains.</title>
        <authorList>
            <person name="Whitman W."/>
        </authorList>
    </citation>
    <scope>NUCLEOTIDE SEQUENCE [LARGE SCALE GENOMIC DNA]</scope>
    <source>
        <strain evidence="5 6">CGMCC 1.12484</strain>
    </source>
</reference>
<dbReference type="Gene3D" id="3.40.430.10">
    <property type="entry name" value="Dihydrofolate Reductase, subunit A"/>
    <property type="match status" value="1"/>
</dbReference>
<keyword evidence="6" id="KW-1185">Reference proteome</keyword>
<dbReference type="InterPro" id="IPR024072">
    <property type="entry name" value="DHFR-like_dom_sf"/>
</dbReference>
<keyword evidence="3" id="KW-0560">Oxidoreductase</keyword>
<organism evidence="5 6">
    <name type="scientific">Glaciihabitans tibetensis</name>
    <dbReference type="NCBI Taxonomy" id="1266600"/>
    <lineage>
        <taxon>Bacteria</taxon>
        <taxon>Bacillati</taxon>
        <taxon>Actinomycetota</taxon>
        <taxon>Actinomycetes</taxon>
        <taxon>Micrococcales</taxon>
        <taxon>Microbacteriaceae</taxon>
        <taxon>Glaciihabitans</taxon>
    </lineage>
</organism>
<dbReference type="RefSeq" id="WP_106209389.1">
    <property type="nucleotide sequence ID" value="NZ_PVTL01000001.1"/>
</dbReference>
<dbReference type="InterPro" id="IPR050765">
    <property type="entry name" value="Riboflavin_Biosynth_HTPR"/>
</dbReference>
<evidence type="ECO:0000313" key="5">
    <source>
        <dbReference type="EMBL" id="PRY70335.1"/>
    </source>
</evidence>
<feature type="domain" description="Bacterial bifunctional deaminase-reductase C-terminal" evidence="4">
    <location>
        <begin position="36"/>
        <end position="225"/>
    </location>
</feature>
<dbReference type="GO" id="GO:0008703">
    <property type="term" value="F:5-amino-6-(5-phosphoribosylamino)uracil reductase activity"/>
    <property type="evidence" value="ECO:0007669"/>
    <property type="project" value="InterPro"/>
</dbReference>